<proteinExistence type="predicted"/>
<reference evidence="2 3" key="1">
    <citation type="submission" date="2019-11" db="EMBL/GenBank/DDBJ databases">
        <title>Paenibacillus monticola sp. nov., a novel PGPR strain isolated from mountain sample in China.</title>
        <authorList>
            <person name="Zhao Q."/>
            <person name="Li H.-P."/>
            <person name="Zhang J.-L."/>
        </authorList>
    </citation>
    <scope>NUCLEOTIDE SEQUENCE [LARGE SCALE GENOMIC DNA]</scope>
    <source>
        <strain evidence="2 3">LC-T2</strain>
    </source>
</reference>
<dbReference type="InterPro" id="IPR051678">
    <property type="entry name" value="AGP_Transferase"/>
</dbReference>
<dbReference type="EMBL" id="WJXB01000002">
    <property type="protein sequence ID" value="MRN52371.1"/>
    <property type="molecule type" value="Genomic_DNA"/>
</dbReference>
<dbReference type="Proteomes" id="UP000463051">
    <property type="component" value="Unassembled WGS sequence"/>
</dbReference>
<dbReference type="Gene3D" id="3.90.1200.10">
    <property type="match status" value="1"/>
</dbReference>
<dbReference type="AlphaFoldDB" id="A0A7X2L1J9"/>
<feature type="domain" description="Aminoglycoside phosphotransferase" evidence="1">
    <location>
        <begin position="18"/>
        <end position="238"/>
    </location>
</feature>
<dbReference type="InterPro" id="IPR011009">
    <property type="entry name" value="Kinase-like_dom_sf"/>
</dbReference>
<evidence type="ECO:0000313" key="2">
    <source>
        <dbReference type="EMBL" id="MRN52371.1"/>
    </source>
</evidence>
<dbReference type="PANTHER" id="PTHR21310">
    <property type="entry name" value="AMINOGLYCOSIDE PHOSPHOTRANSFERASE-RELATED-RELATED"/>
    <property type="match status" value="1"/>
</dbReference>
<dbReference type="Gene3D" id="3.30.200.20">
    <property type="entry name" value="Phosphorylase Kinase, domain 1"/>
    <property type="match status" value="1"/>
</dbReference>
<evidence type="ECO:0000259" key="1">
    <source>
        <dbReference type="Pfam" id="PF01636"/>
    </source>
</evidence>
<organism evidence="2 3">
    <name type="scientific">Paenibacillus monticola</name>
    <dbReference type="NCBI Taxonomy" id="2666075"/>
    <lineage>
        <taxon>Bacteria</taxon>
        <taxon>Bacillati</taxon>
        <taxon>Bacillota</taxon>
        <taxon>Bacilli</taxon>
        <taxon>Bacillales</taxon>
        <taxon>Paenibacillaceae</taxon>
        <taxon>Paenibacillus</taxon>
    </lineage>
</organism>
<dbReference type="PANTHER" id="PTHR21310:SF15">
    <property type="entry name" value="AMINOGLYCOSIDE PHOSPHOTRANSFERASE DOMAIN-CONTAINING PROTEIN"/>
    <property type="match status" value="1"/>
</dbReference>
<name>A0A7X2L1J9_9BACL</name>
<dbReference type="GO" id="GO:0016740">
    <property type="term" value="F:transferase activity"/>
    <property type="evidence" value="ECO:0007669"/>
    <property type="project" value="UniProtKB-KW"/>
</dbReference>
<accession>A0A7X2L1J9</accession>
<gene>
    <name evidence="2" type="ORF">GJB61_05105</name>
</gene>
<keyword evidence="3" id="KW-1185">Reference proteome</keyword>
<comment type="caution">
    <text evidence="2">The sequence shown here is derived from an EMBL/GenBank/DDBJ whole genome shotgun (WGS) entry which is preliminary data.</text>
</comment>
<sequence>MVSTAFGSQVTIVQRMELTGGYFNAAYDLQLSNGRGVILKIAPADEIDILSYEHNIMLAEVEALKLIKAKGTVPVPLVIGYDTSRTIIPCDYFFMEKIIGQPYNEIKDELTVDERAAIESELGRYNRIINEIRGEHFGLFSVAPHASASSWRDTFMHMFTSLLEDARRLGAEMPIAVETIEVRVATISHVLDEVTEPRLIHWDLWDGNVFVRDGRIVALIDWERALWGDPLMEYYFRYIENSEHFCRGYGRSFDSPNESARKNLYDLYIDLIYFIECYSRKYDSAGHLQWAHDNLLEGWERFQEKL</sequence>
<dbReference type="SUPFAM" id="SSF56112">
    <property type="entry name" value="Protein kinase-like (PK-like)"/>
    <property type="match status" value="1"/>
</dbReference>
<protein>
    <submittedName>
        <fullName evidence="2">Phosphotransferase</fullName>
    </submittedName>
</protein>
<dbReference type="Pfam" id="PF01636">
    <property type="entry name" value="APH"/>
    <property type="match status" value="1"/>
</dbReference>
<dbReference type="InterPro" id="IPR002575">
    <property type="entry name" value="Aminoglycoside_PTrfase"/>
</dbReference>
<evidence type="ECO:0000313" key="3">
    <source>
        <dbReference type="Proteomes" id="UP000463051"/>
    </source>
</evidence>
<keyword evidence="2" id="KW-0808">Transferase</keyword>